<dbReference type="AlphaFoldDB" id="A0A168AAE1"/>
<keyword evidence="2" id="KW-0732">Signal</keyword>
<evidence type="ECO:0000313" key="4">
    <source>
        <dbReference type="Proteomes" id="UP000076874"/>
    </source>
</evidence>
<keyword evidence="1" id="KW-0472">Membrane</keyword>
<proteinExistence type="predicted"/>
<protein>
    <submittedName>
        <fullName evidence="3">Uncharacterized protein</fullName>
    </submittedName>
</protein>
<keyword evidence="1" id="KW-1133">Transmembrane helix</keyword>
<organism evidence="3 4">
    <name type="scientific">Niveomyces insectorum RCEF 264</name>
    <dbReference type="NCBI Taxonomy" id="1081102"/>
    <lineage>
        <taxon>Eukaryota</taxon>
        <taxon>Fungi</taxon>
        <taxon>Dikarya</taxon>
        <taxon>Ascomycota</taxon>
        <taxon>Pezizomycotina</taxon>
        <taxon>Sordariomycetes</taxon>
        <taxon>Hypocreomycetidae</taxon>
        <taxon>Hypocreales</taxon>
        <taxon>Cordycipitaceae</taxon>
        <taxon>Niveomyces</taxon>
    </lineage>
</organism>
<sequence>MRILLTLITALSAISFSLADPEQRRRYAPLSTSNHDDEVENNNSNTHVLYKRDTSLCQQTYGPGSIECGNAAATMCYNPGLGQCYYVNFRVNECQHRHLKQNEDLPTCATNAGFQLPAAALVALASSSAAASSANVSSTATATATTAAIPTEGNASSPPGTPYVQISAVARKEQRTLVWTSLGIVIVGVIMATF</sequence>
<reference evidence="3 4" key="1">
    <citation type="journal article" date="2016" name="Genome Biol. Evol.">
        <title>Divergent and convergent evolution of fungal pathogenicity.</title>
        <authorList>
            <person name="Shang Y."/>
            <person name="Xiao G."/>
            <person name="Zheng P."/>
            <person name="Cen K."/>
            <person name="Zhan S."/>
            <person name="Wang C."/>
        </authorList>
    </citation>
    <scope>NUCLEOTIDE SEQUENCE [LARGE SCALE GENOMIC DNA]</scope>
    <source>
        <strain evidence="3 4">RCEF 264</strain>
    </source>
</reference>
<evidence type="ECO:0000256" key="2">
    <source>
        <dbReference type="SAM" id="SignalP"/>
    </source>
</evidence>
<dbReference type="EMBL" id="AZHD01000001">
    <property type="protein sequence ID" value="OAA68475.1"/>
    <property type="molecule type" value="Genomic_DNA"/>
</dbReference>
<evidence type="ECO:0000256" key="1">
    <source>
        <dbReference type="SAM" id="Phobius"/>
    </source>
</evidence>
<comment type="caution">
    <text evidence="3">The sequence shown here is derived from an EMBL/GenBank/DDBJ whole genome shotgun (WGS) entry which is preliminary data.</text>
</comment>
<accession>A0A168AAE1</accession>
<keyword evidence="4" id="KW-1185">Reference proteome</keyword>
<dbReference type="Proteomes" id="UP000076874">
    <property type="component" value="Unassembled WGS sequence"/>
</dbReference>
<feature type="chain" id="PRO_5007895275" evidence="2">
    <location>
        <begin position="20"/>
        <end position="194"/>
    </location>
</feature>
<keyword evidence="1" id="KW-0812">Transmembrane</keyword>
<feature type="signal peptide" evidence="2">
    <location>
        <begin position="1"/>
        <end position="19"/>
    </location>
</feature>
<feature type="transmembrane region" description="Helical" evidence="1">
    <location>
        <begin position="176"/>
        <end position="193"/>
    </location>
</feature>
<gene>
    <name evidence="3" type="ORF">SPI_00670</name>
</gene>
<evidence type="ECO:0000313" key="3">
    <source>
        <dbReference type="EMBL" id="OAA68475.1"/>
    </source>
</evidence>
<dbReference type="OrthoDB" id="5409186at2759"/>
<name>A0A168AAE1_9HYPO</name>